<comment type="similarity">
    <text evidence="1 2">Belongs to the small heat shock protein (HSP20) family.</text>
</comment>
<dbReference type="SUPFAM" id="SSF49764">
    <property type="entry name" value="HSP20-like chaperones"/>
    <property type="match status" value="1"/>
</dbReference>
<feature type="region of interest" description="Disordered" evidence="3">
    <location>
        <begin position="230"/>
        <end position="298"/>
    </location>
</feature>
<dbReference type="EMBL" id="JBBNAE010000003">
    <property type="protein sequence ID" value="KAK9138145.1"/>
    <property type="molecule type" value="Genomic_DNA"/>
</dbReference>
<organism evidence="6 7">
    <name type="scientific">Stephania japonica</name>
    <dbReference type="NCBI Taxonomy" id="461633"/>
    <lineage>
        <taxon>Eukaryota</taxon>
        <taxon>Viridiplantae</taxon>
        <taxon>Streptophyta</taxon>
        <taxon>Embryophyta</taxon>
        <taxon>Tracheophyta</taxon>
        <taxon>Spermatophyta</taxon>
        <taxon>Magnoliopsida</taxon>
        <taxon>Ranunculales</taxon>
        <taxon>Menispermaceae</taxon>
        <taxon>Menispermoideae</taxon>
        <taxon>Cissampelideae</taxon>
        <taxon>Stephania</taxon>
    </lineage>
</organism>
<dbReference type="CDD" id="cd06464">
    <property type="entry name" value="ACD_sHsps-like"/>
    <property type="match status" value="1"/>
</dbReference>
<gene>
    <name evidence="6" type="ORF">Sjap_008739</name>
</gene>
<evidence type="ECO:0000259" key="5">
    <source>
        <dbReference type="PROSITE" id="PS01031"/>
    </source>
</evidence>
<feature type="domain" description="SHSP" evidence="5">
    <location>
        <begin position="127"/>
        <end position="232"/>
    </location>
</feature>
<comment type="caution">
    <text evidence="6">The sequence shown here is derived from an EMBL/GenBank/DDBJ whole genome shotgun (WGS) entry which is preliminary data.</text>
</comment>
<dbReference type="PROSITE" id="PS01031">
    <property type="entry name" value="SHSP"/>
    <property type="match status" value="1"/>
</dbReference>
<evidence type="ECO:0000313" key="6">
    <source>
        <dbReference type="EMBL" id="KAK9138145.1"/>
    </source>
</evidence>
<name>A0AAP0PEX6_9MAGN</name>
<sequence>MSMDGIRSAPNYRIISFQPLVEETLKIYLPGFKKEDLYVRLLPQPQGLLQIGGIRVLNEEGLAIDDHDRGSGTNSTTRAFELDPTIEGLDGHGRIEGVGIVGAPPSRDAYGNLSKDRADEGATSTTQRSYEKIEPATKQFHESILAIEISLPTGFKKEDLKVKLQTEENELDVNGEHHKGENRWIRFAIKVPVQPDSKIDDFSAKLNNGVLRIASPKIVFSKEVKEVKAPNRDNQVIDNTHTEDLTSHHHDTETSTNVDDHYDEPEGKLSSSKSDQQREGMAAAEMERSGRDIGSSVRDGAGEMVEMLKRKPRLVASAAVAVIVVASIGAYAAYMVRSRLSQRE</sequence>
<protein>
    <recommendedName>
        <fullName evidence="5">SHSP domain-containing protein</fullName>
    </recommendedName>
</protein>
<keyword evidence="4" id="KW-0812">Transmembrane</keyword>
<dbReference type="AlphaFoldDB" id="A0AAP0PEX6"/>
<proteinExistence type="inferred from homology"/>
<feature type="region of interest" description="Disordered" evidence="3">
    <location>
        <begin position="106"/>
        <end position="130"/>
    </location>
</feature>
<evidence type="ECO:0000256" key="1">
    <source>
        <dbReference type="PROSITE-ProRule" id="PRU00285"/>
    </source>
</evidence>
<accession>A0AAP0PEX6</accession>
<feature type="transmembrane region" description="Helical" evidence="4">
    <location>
        <begin position="314"/>
        <end position="334"/>
    </location>
</feature>
<feature type="compositionally biased region" description="Basic and acidic residues" evidence="3">
    <location>
        <begin position="240"/>
        <end position="267"/>
    </location>
</feature>
<dbReference type="InterPro" id="IPR002068">
    <property type="entry name" value="A-crystallin/Hsp20_dom"/>
</dbReference>
<keyword evidence="4" id="KW-1133">Transmembrane helix</keyword>
<evidence type="ECO:0000313" key="7">
    <source>
        <dbReference type="Proteomes" id="UP001417504"/>
    </source>
</evidence>
<evidence type="ECO:0000256" key="3">
    <source>
        <dbReference type="SAM" id="MobiDB-lite"/>
    </source>
</evidence>
<reference evidence="6 7" key="1">
    <citation type="submission" date="2024-01" db="EMBL/GenBank/DDBJ databases">
        <title>Genome assemblies of Stephania.</title>
        <authorList>
            <person name="Yang L."/>
        </authorList>
    </citation>
    <scope>NUCLEOTIDE SEQUENCE [LARGE SCALE GENOMIC DNA]</scope>
    <source>
        <strain evidence="6">QJT</strain>
        <tissue evidence="6">Leaf</tissue>
    </source>
</reference>
<keyword evidence="7" id="KW-1185">Reference proteome</keyword>
<dbReference type="Proteomes" id="UP001417504">
    <property type="component" value="Unassembled WGS sequence"/>
</dbReference>
<dbReference type="InterPro" id="IPR008978">
    <property type="entry name" value="HSP20-like_chaperone"/>
</dbReference>
<dbReference type="Pfam" id="PF00011">
    <property type="entry name" value="HSP20"/>
    <property type="match status" value="1"/>
</dbReference>
<dbReference type="Gene3D" id="2.60.40.790">
    <property type="match status" value="1"/>
</dbReference>
<keyword evidence="4" id="KW-0472">Membrane</keyword>
<evidence type="ECO:0000256" key="2">
    <source>
        <dbReference type="RuleBase" id="RU003616"/>
    </source>
</evidence>
<evidence type="ECO:0000256" key="4">
    <source>
        <dbReference type="SAM" id="Phobius"/>
    </source>
</evidence>